<dbReference type="InterPro" id="IPR004839">
    <property type="entry name" value="Aminotransferase_I/II_large"/>
</dbReference>
<dbReference type="InterPro" id="IPR015424">
    <property type="entry name" value="PyrdxlP-dep_Trfase"/>
</dbReference>
<dbReference type="InterPro" id="IPR051446">
    <property type="entry name" value="HTH_trans_reg/aminotransferase"/>
</dbReference>
<gene>
    <name evidence="7" type="ORF">DFQ07_2046</name>
</gene>
<evidence type="ECO:0000259" key="6">
    <source>
        <dbReference type="PROSITE" id="PS50949"/>
    </source>
</evidence>
<sequence>MFPYKTTLKIDKNSKEPIYLQLANQFIILMSEGKLTPGTKLTSSRALADLLKIHRKTVVACYEELLLQGWVESIPKKGTFVNTNLPIIQQLDFTSKINNTLKQKAGFIFYKNDRFPIKDTNRKEGVIYLNDGTSDTRLTPTNEIARIYRRIASKKTIYKYLDYTSTYGNTQLRETLAEYLNTSRGLKITKENILITRGSQMGMWLSSQLLIQPDDIIVVGETNYSSADITFIHQNAQIKRITVDNNGLVVNEIEELCKKQRIKAVYTTSHHHHPSTVTLSAERRIHLLNLAQKYNFAIIEDDYDYDFNYNHAPILPLASHDSNGNVIYIGSICKTVAPVFRIGYLIATEDFVTEASKLRGFVDRQGDALLELTFSEFIKSGDLDRHIRKIIKVYQQRRDLFCKLLNEELKDYFEFEIPKGGMAVWLQLNKKYSWKDVTIEAKKHLLEIGDWKRYDLANLNHNAIRVGFASYNETEIIALIQKLKTTLNTIKKAHD</sequence>
<dbReference type="Pfam" id="PF00155">
    <property type="entry name" value="Aminotran_1_2"/>
    <property type="match status" value="1"/>
</dbReference>
<dbReference type="SUPFAM" id="SSF46785">
    <property type="entry name" value="Winged helix' DNA-binding domain"/>
    <property type="match status" value="1"/>
</dbReference>
<dbReference type="Gene3D" id="3.40.640.10">
    <property type="entry name" value="Type I PLP-dependent aspartate aminotransferase-like (Major domain)"/>
    <property type="match status" value="1"/>
</dbReference>
<dbReference type="GO" id="GO:0008483">
    <property type="term" value="F:transaminase activity"/>
    <property type="evidence" value="ECO:0007669"/>
    <property type="project" value="UniProtKB-KW"/>
</dbReference>
<dbReference type="Gene3D" id="1.10.10.10">
    <property type="entry name" value="Winged helix-like DNA-binding domain superfamily/Winged helix DNA-binding domain"/>
    <property type="match status" value="1"/>
</dbReference>
<evidence type="ECO:0000313" key="7">
    <source>
        <dbReference type="EMBL" id="TDQ25621.1"/>
    </source>
</evidence>
<keyword evidence="7" id="KW-0808">Transferase</keyword>
<dbReference type="PROSITE" id="PS50949">
    <property type="entry name" value="HTH_GNTR"/>
    <property type="match status" value="1"/>
</dbReference>
<evidence type="ECO:0000313" key="8">
    <source>
        <dbReference type="Proteomes" id="UP000295390"/>
    </source>
</evidence>
<dbReference type="InterPro" id="IPR000524">
    <property type="entry name" value="Tscrpt_reg_HTH_GntR"/>
</dbReference>
<comment type="similarity">
    <text evidence="1">In the C-terminal section; belongs to the class-I pyridoxal-phosphate-dependent aminotransferase family.</text>
</comment>
<protein>
    <submittedName>
        <fullName evidence="7">GntR family transcriptional regulator/MocR family aminotransferase</fullName>
    </submittedName>
</protein>
<keyword evidence="3" id="KW-0805">Transcription regulation</keyword>
<keyword evidence="4" id="KW-0238">DNA-binding</keyword>
<keyword evidence="8" id="KW-1185">Reference proteome</keyword>
<dbReference type="EMBL" id="SNYH01000004">
    <property type="protein sequence ID" value="TDQ25621.1"/>
    <property type="molecule type" value="Genomic_DNA"/>
</dbReference>
<evidence type="ECO:0000256" key="5">
    <source>
        <dbReference type="ARBA" id="ARBA00023163"/>
    </source>
</evidence>
<dbReference type="OrthoDB" id="594134at2"/>
<organism evidence="7 8">
    <name type="scientific">Tenacibaculum caenipelagi</name>
    <dbReference type="NCBI Taxonomy" id="1325435"/>
    <lineage>
        <taxon>Bacteria</taxon>
        <taxon>Pseudomonadati</taxon>
        <taxon>Bacteroidota</taxon>
        <taxon>Flavobacteriia</taxon>
        <taxon>Flavobacteriales</taxon>
        <taxon>Flavobacteriaceae</taxon>
        <taxon>Tenacibaculum</taxon>
    </lineage>
</organism>
<dbReference type="GO" id="GO:0003677">
    <property type="term" value="F:DNA binding"/>
    <property type="evidence" value="ECO:0007669"/>
    <property type="project" value="UniProtKB-KW"/>
</dbReference>
<dbReference type="AlphaFoldDB" id="A0A4R6TBV6"/>
<keyword evidence="2" id="KW-0663">Pyridoxal phosphate</keyword>
<dbReference type="InterPro" id="IPR036388">
    <property type="entry name" value="WH-like_DNA-bd_sf"/>
</dbReference>
<dbReference type="RefSeq" id="WP_133536365.1">
    <property type="nucleotide sequence ID" value="NZ_SNYH01000004.1"/>
</dbReference>
<dbReference type="InterPro" id="IPR036390">
    <property type="entry name" value="WH_DNA-bd_sf"/>
</dbReference>
<feature type="domain" description="HTH gntR-type" evidence="6">
    <location>
        <begin position="16"/>
        <end position="84"/>
    </location>
</feature>
<dbReference type="PANTHER" id="PTHR46577">
    <property type="entry name" value="HTH-TYPE TRANSCRIPTIONAL REGULATORY PROTEIN GABR"/>
    <property type="match status" value="1"/>
</dbReference>
<dbReference type="SUPFAM" id="SSF53383">
    <property type="entry name" value="PLP-dependent transferases"/>
    <property type="match status" value="1"/>
</dbReference>
<dbReference type="Proteomes" id="UP000295390">
    <property type="component" value="Unassembled WGS sequence"/>
</dbReference>
<evidence type="ECO:0000256" key="4">
    <source>
        <dbReference type="ARBA" id="ARBA00023125"/>
    </source>
</evidence>
<dbReference type="CDD" id="cd00609">
    <property type="entry name" value="AAT_like"/>
    <property type="match status" value="1"/>
</dbReference>
<dbReference type="Pfam" id="PF00392">
    <property type="entry name" value="GntR"/>
    <property type="match status" value="1"/>
</dbReference>
<dbReference type="InterPro" id="IPR015421">
    <property type="entry name" value="PyrdxlP-dep_Trfase_major"/>
</dbReference>
<evidence type="ECO:0000256" key="3">
    <source>
        <dbReference type="ARBA" id="ARBA00023015"/>
    </source>
</evidence>
<name>A0A4R6TBV6_9FLAO</name>
<dbReference type="SMART" id="SM00345">
    <property type="entry name" value="HTH_GNTR"/>
    <property type="match status" value="1"/>
</dbReference>
<keyword evidence="5" id="KW-0804">Transcription</keyword>
<dbReference type="CDD" id="cd07377">
    <property type="entry name" value="WHTH_GntR"/>
    <property type="match status" value="1"/>
</dbReference>
<dbReference type="GO" id="GO:0003700">
    <property type="term" value="F:DNA-binding transcription factor activity"/>
    <property type="evidence" value="ECO:0007669"/>
    <property type="project" value="InterPro"/>
</dbReference>
<reference evidence="7 8" key="1">
    <citation type="submission" date="2019-03" db="EMBL/GenBank/DDBJ databases">
        <title>Genomic Encyclopedia of Type Strains, Phase III (KMG-III): the genomes of soil and plant-associated and newly described type strains.</title>
        <authorList>
            <person name="Whitman W."/>
        </authorList>
    </citation>
    <scope>NUCLEOTIDE SEQUENCE [LARGE SCALE GENOMIC DNA]</scope>
    <source>
        <strain evidence="7 8">CECT 8283</strain>
    </source>
</reference>
<evidence type="ECO:0000256" key="2">
    <source>
        <dbReference type="ARBA" id="ARBA00022898"/>
    </source>
</evidence>
<accession>A0A4R6TBV6</accession>
<keyword evidence="7" id="KW-0032">Aminotransferase</keyword>
<dbReference type="GO" id="GO:0030170">
    <property type="term" value="F:pyridoxal phosphate binding"/>
    <property type="evidence" value="ECO:0007669"/>
    <property type="project" value="InterPro"/>
</dbReference>
<dbReference type="PANTHER" id="PTHR46577:SF1">
    <property type="entry name" value="HTH-TYPE TRANSCRIPTIONAL REGULATORY PROTEIN GABR"/>
    <property type="match status" value="1"/>
</dbReference>
<proteinExistence type="inferred from homology"/>
<evidence type="ECO:0000256" key="1">
    <source>
        <dbReference type="ARBA" id="ARBA00005384"/>
    </source>
</evidence>
<comment type="caution">
    <text evidence="7">The sequence shown here is derived from an EMBL/GenBank/DDBJ whole genome shotgun (WGS) entry which is preliminary data.</text>
</comment>